<proteinExistence type="predicted"/>
<evidence type="ECO:0000259" key="2">
    <source>
        <dbReference type="PROSITE" id="PS50228"/>
    </source>
</evidence>
<feature type="compositionally biased region" description="Basic and acidic residues" evidence="1">
    <location>
        <begin position="547"/>
        <end position="564"/>
    </location>
</feature>
<evidence type="ECO:0000313" key="4">
    <source>
        <dbReference type="Proteomes" id="UP000005408"/>
    </source>
</evidence>
<dbReference type="Gene3D" id="2.60.120.740">
    <property type="match status" value="1"/>
</dbReference>
<dbReference type="GO" id="GO:0030246">
    <property type="term" value="F:carbohydrate binding"/>
    <property type="evidence" value="ECO:0007669"/>
    <property type="project" value="InterPro"/>
</dbReference>
<accession>A0A8W8KE40</accession>
<feature type="compositionally biased region" description="Low complexity" evidence="1">
    <location>
        <begin position="281"/>
        <end position="300"/>
    </location>
</feature>
<sequence>MSYKYFLVVLEYLTLSLNFEGYLCQYNTISVCNGENLQINCLDNEKIGIQRVFFGGKSPDYNLDCMSRGSSDPACCRRGQGDCIFYNTITETVLKRMCSGRPRCVYQVRETKSNRCRDPLITMSDYMTVYYECIPDSLTGNICSDDEIHAKPPIYLSNKDYPLPRTGASNCECMVVKNPTYTTLTLTAIEMYIFDSRCSMSLVIETGDGEEISFPCNYKLEGYRKWKDLSSENTTFTLSNSQQQGDAYLWMEISSQTKSEDLISLYCGESLRKYLNPESISPKSTVTSSTGTSSETTTASNFVTEELSSEQPITTNETPNVPVQTTTEKPATEKVVIITSAKISTSPATNSSTSSPHTPERVPVFSTSVTASIVPYYTSSPDKETPYCFDTCHVTVGNGFSMSLKSFLNPSKVDKFCRKINDIISCFESNLAQCSTLDKTKADKELRANLAGRRVVCEDRSRVIQTFGTCYSNKKTFKRELGSCDGLLYPFADGNTGEKCKIKRELENCVVKAAKECENDEVTEHIKIISNGLFDYLYKTQDCVEESSKDEKEHTPEPEIKSVEGLDSDDNEDSNNGKGAESYPAHFTTIETSYSHVNEGLYPTIGTTVCTEQQ</sequence>
<dbReference type="CDD" id="cd22823">
    <property type="entry name" value="Gal_Rha_Lectin"/>
    <property type="match status" value="1"/>
</dbReference>
<dbReference type="InterPro" id="IPR000922">
    <property type="entry name" value="Lectin_gal-bd_dom"/>
</dbReference>
<name>A0A8W8KE40_MAGGI</name>
<feature type="domain" description="SUEL-type lectin" evidence="2">
    <location>
        <begin position="31"/>
        <end position="134"/>
    </location>
</feature>
<protein>
    <recommendedName>
        <fullName evidence="2">SUEL-type lectin domain-containing protein</fullName>
    </recommendedName>
</protein>
<feature type="compositionally biased region" description="Polar residues" evidence="1">
    <location>
        <begin position="309"/>
        <end position="329"/>
    </location>
</feature>
<evidence type="ECO:0000313" key="3">
    <source>
        <dbReference type="EnsemblMetazoa" id="G22800.1:cds"/>
    </source>
</evidence>
<dbReference type="PROSITE" id="PS50228">
    <property type="entry name" value="SUEL_LECTIN"/>
    <property type="match status" value="1"/>
</dbReference>
<dbReference type="EnsemblMetazoa" id="G22800.1">
    <property type="protein sequence ID" value="G22800.1:cds"/>
    <property type="gene ID" value="G22800"/>
</dbReference>
<feature type="region of interest" description="Disordered" evidence="1">
    <location>
        <begin position="547"/>
        <end position="584"/>
    </location>
</feature>
<evidence type="ECO:0000256" key="1">
    <source>
        <dbReference type="SAM" id="MobiDB-lite"/>
    </source>
</evidence>
<feature type="region of interest" description="Disordered" evidence="1">
    <location>
        <begin position="279"/>
        <end position="330"/>
    </location>
</feature>
<organism evidence="3 4">
    <name type="scientific">Magallana gigas</name>
    <name type="common">Pacific oyster</name>
    <name type="synonym">Crassostrea gigas</name>
    <dbReference type="NCBI Taxonomy" id="29159"/>
    <lineage>
        <taxon>Eukaryota</taxon>
        <taxon>Metazoa</taxon>
        <taxon>Spiralia</taxon>
        <taxon>Lophotrochozoa</taxon>
        <taxon>Mollusca</taxon>
        <taxon>Bivalvia</taxon>
        <taxon>Autobranchia</taxon>
        <taxon>Pteriomorphia</taxon>
        <taxon>Ostreida</taxon>
        <taxon>Ostreoidea</taxon>
        <taxon>Ostreidae</taxon>
        <taxon>Magallana</taxon>
    </lineage>
</organism>
<keyword evidence="4" id="KW-1185">Reference proteome</keyword>
<dbReference type="Proteomes" id="UP000005408">
    <property type="component" value="Unassembled WGS sequence"/>
</dbReference>
<reference evidence="3" key="1">
    <citation type="submission" date="2022-08" db="UniProtKB">
        <authorList>
            <consortium name="EnsemblMetazoa"/>
        </authorList>
    </citation>
    <scope>IDENTIFICATION</scope>
    <source>
        <strain evidence="3">05x7-T-G4-1.051#20</strain>
    </source>
</reference>
<dbReference type="AlphaFoldDB" id="A0A8W8KE40"/>
<dbReference type="InterPro" id="IPR043159">
    <property type="entry name" value="Lectin_gal-bd_sf"/>
</dbReference>